<gene>
    <name evidence="1" type="ORF">ECRASSUSDP1_LOCUS14688</name>
</gene>
<name>A0AAD1XIM7_EUPCR</name>
<evidence type="ECO:0000313" key="2">
    <source>
        <dbReference type="Proteomes" id="UP001295684"/>
    </source>
</evidence>
<keyword evidence="2" id="KW-1185">Reference proteome</keyword>
<dbReference type="EMBL" id="CAMPGE010014689">
    <property type="protein sequence ID" value="CAI2373346.1"/>
    <property type="molecule type" value="Genomic_DNA"/>
</dbReference>
<organism evidence="1 2">
    <name type="scientific">Euplotes crassus</name>
    <dbReference type="NCBI Taxonomy" id="5936"/>
    <lineage>
        <taxon>Eukaryota</taxon>
        <taxon>Sar</taxon>
        <taxon>Alveolata</taxon>
        <taxon>Ciliophora</taxon>
        <taxon>Intramacronucleata</taxon>
        <taxon>Spirotrichea</taxon>
        <taxon>Hypotrichia</taxon>
        <taxon>Euplotida</taxon>
        <taxon>Euplotidae</taxon>
        <taxon>Moneuplotes</taxon>
    </lineage>
</organism>
<protein>
    <submittedName>
        <fullName evidence="1">Uncharacterized protein</fullName>
    </submittedName>
</protein>
<dbReference type="Proteomes" id="UP001295684">
    <property type="component" value="Unassembled WGS sequence"/>
</dbReference>
<evidence type="ECO:0000313" key="1">
    <source>
        <dbReference type="EMBL" id="CAI2373346.1"/>
    </source>
</evidence>
<reference evidence="1" key="1">
    <citation type="submission" date="2023-07" db="EMBL/GenBank/DDBJ databases">
        <authorList>
            <consortium name="AG Swart"/>
            <person name="Singh M."/>
            <person name="Singh A."/>
            <person name="Seah K."/>
            <person name="Emmerich C."/>
        </authorList>
    </citation>
    <scope>NUCLEOTIDE SEQUENCE</scope>
    <source>
        <strain evidence="1">DP1</strain>
    </source>
</reference>
<accession>A0AAD1XIM7</accession>
<dbReference type="AlphaFoldDB" id="A0AAD1XIM7"/>
<sequence length="94" mass="11221">MDYITTNSEDRLFDQISLEATPLKSQTKVYLTFCKISVSHRRKLLCSLRSRLRLVKLMLEYSLRVISPTACLIKTQLQRLKCRNHWRIHLPQKF</sequence>
<proteinExistence type="predicted"/>
<comment type="caution">
    <text evidence="1">The sequence shown here is derived from an EMBL/GenBank/DDBJ whole genome shotgun (WGS) entry which is preliminary data.</text>
</comment>